<evidence type="ECO:0000313" key="4">
    <source>
        <dbReference type="EMBL" id="GAA4689929.1"/>
    </source>
</evidence>
<gene>
    <name evidence="4" type="ORF">GCM10023226_29780</name>
</gene>
<evidence type="ECO:0000259" key="2">
    <source>
        <dbReference type="Pfam" id="PF02470"/>
    </source>
</evidence>
<dbReference type="PANTHER" id="PTHR33371:SF18">
    <property type="entry name" value="MCE-FAMILY PROTEIN MCE3C"/>
    <property type="match status" value="1"/>
</dbReference>
<evidence type="ECO:0000313" key="5">
    <source>
        <dbReference type="Proteomes" id="UP001500621"/>
    </source>
</evidence>
<keyword evidence="1" id="KW-1133">Transmembrane helix</keyword>
<accession>A0ABP8WIJ3</accession>
<keyword evidence="1" id="KW-0812">Transmembrane</keyword>
<dbReference type="Pfam" id="PF11887">
    <property type="entry name" value="Mce4_CUP1"/>
    <property type="match status" value="1"/>
</dbReference>
<dbReference type="InterPro" id="IPR024516">
    <property type="entry name" value="Mce_C"/>
</dbReference>
<dbReference type="RefSeq" id="WP_345267242.1">
    <property type="nucleotide sequence ID" value="NZ_BAABIM010000003.1"/>
</dbReference>
<dbReference type="NCBIfam" id="TIGR00996">
    <property type="entry name" value="Mtu_fam_mce"/>
    <property type="match status" value="1"/>
</dbReference>
<sequence length="330" mass="35521">MARVSQARALRLGAITVVIMLLMLAATFNLSSFPGFRGTTYSAEFSDASGMRVGNIVQVGGIRVGRVKSVDLVGDRVRVEFEVDNGVEFGTESRASVEVLNLLGEKYLQLSPAGEGQQSSSEAIPLERTESAYDIVDVFGDLATTTEQLDRDQLVQALTEVSVTTEAAAPEIQASFDGIARLSRTVASRDSQIRALLASSREVSTLLAARGDDLVSLMGNAELVFEEVRKRKQAIHRLLVNARRLAVELRGVATDNQAQIGPALREVDDLLSLLISKEKELKGTLAALGPYASILSNIVGTGPWFDAYASNLLAIPTGEFQPVPPEEVFQ</sequence>
<dbReference type="Pfam" id="PF02470">
    <property type="entry name" value="MlaD"/>
    <property type="match status" value="1"/>
</dbReference>
<evidence type="ECO:0000259" key="3">
    <source>
        <dbReference type="Pfam" id="PF11887"/>
    </source>
</evidence>
<dbReference type="InterPro" id="IPR003399">
    <property type="entry name" value="Mce/MlaD"/>
</dbReference>
<dbReference type="PANTHER" id="PTHR33371">
    <property type="entry name" value="INTERMEMBRANE PHOSPHOLIPID TRANSPORT SYSTEM BINDING PROTEIN MLAD-RELATED"/>
    <property type="match status" value="1"/>
</dbReference>
<comment type="caution">
    <text evidence="4">The sequence shown here is derived from an EMBL/GenBank/DDBJ whole genome shotgun (WGS) entry which is preliminary data.</text>
</comment>
<feature type="transmembrane region" description="Helical" evidence="1">
    <location>
        <begin position="12"/>
        <end position="30"/>
    </location>
</feature>
<dbReference type="InterPro" id="IPR005693">
    <property type="entry name" value="Mce"/>
</dbReference>
<name>A0ABP8WIJ3_9ACTN</name>
<protein>
    <submittedName>
        <fullName evidence="4">MCE family protein</fullName>
    </submittedName>
</protein>
<keyword evidence="1" id="KW-0472">Membrane</keyword>
<feature type="domain" description="Mammalian cell entry C-terminal" evidence="3">
    <location>
        <begin position="121"/>
        <end position="290"/>
    </location>
</feature>
<dbReference type="EMBL" id="BAABIM010000003">
    <property type="protein sequence ID" value="GAA4689929.1"/>
    <property type="molecule type" value="Genomic_DNA"/>
</dbReference>
<proteinExistence type="predicted"/>
<dbReference type="PRINTS" id="PR01782">
    <property type="entry name" value="MCEVIRFACTOR"/>
</dbReference>
<organism evidence="4 5">
    <name type="scientific">Nocardioides nanhaiensis</name>
    <dbReference type="NCBI Taxonomy" id="1476871"/>
    <lineage>
        <taxon>Bacteria</taxon>
        <taxon>Bacillati</taxon>
        <taxon>Actinomycetota</taxon>
        <taxon>Actinomycetes</taxon>
        <taxon>Propionibacteriales</taxon>
        <taxon>Nocardioidaceae</taxon>
        <taxon>Nocardioides</taxon>
    </lineage>
</organism>
<feature type="domain" description="Mce/MlaD" evidence="2">
    <location>
        <begin position="37"/>
        <end position="112"/>
    </location>
</feature>
<dbReference type="InterPro" id="IPR052336">
    <property type="entry name" value="MlaD_Phospholipid_Transporter"/>
</dbReference>
<dbReference type="Proteomes" id="UP001500621">
    <property type="component" value="Unassembled WGS sequence"/>
</dbReference>
<keyword evidence="5" id="KW-1185">Reference proteome</keyword>
<reference evidence="5" key="1">
    <citation type="journal article" date="2019" name="Int. J. Syst. Evol. Microbiol.">
        <title>The Global Catalogue of Microorganisms (GCM) 10K type strain sequencing project: providing services to taxonomists for standard genome sequencing and annotation.</title>
        <authorList>
            <consortium name="The Broad Institute Genomics Platform"/>
            <consortium name="The Broad Institute Genome Sequencing Center for Infectious Disease"/>
            <person name="Wu L."/>
            <person name="Ma J."/>
        </authorList>
    </citation>
    <scope>NUCLEOTIDE SEQUENCE [LARGE SCALE GENOMIC DNA]</scope>
    <source>
        <strain evidence="5">JCM 18127</strain>
    </source>
</reference>
<evidence type="ECO:0000256" key="1">
    <source>
        <dbReference type="SAM" id="Phobius"/>
    </source>
</evidence>